<dbReference type="InterPro" id="IPR003689">
    <property type="entry name" value="ZIP"/>
</dbReference>
<evidence type="ECO:0000313" key="6">
    <source>
        <dbReference type="EMBL" id="PIT92995.1"/>
    </source>
</evidence>
<dbReference type="GO" id="GO:0071578">
    <property type="term" value="P:zinc ion import across plasma membrane"/>
    <property type="evidence" value="ECO:0007669"/>
    <property type="project" value="TreeGrafter"/>
</dbReference>
<dbReference type="GO" id="GO:0005385">
    <property type="term" value="F:zinc ion transmembrane transporter activity"/>
    <property type="evidence" value="ECO:0007669"/>
    <property type="project" value="TreeGrafter"/>
</dbReference>
<dbReference type="PANTHER" id="PTHR12191">
    <property type="entry name" value="SOLUTE CARRIER FAMILY 39"/>
    <property type="match status" value="1"/>
</dbReference>
<evidence type="ECO:0000256" key="5">
    <source>
        <dbReference type="SAM" id="Phobius"/>
    </source>
</evidence>
<comment type="caution">
    <text evidence="6">The sequence shown here is derived from an EMBL/GenBank/DDBJ whole genome shotgun (WGS) entry which is preliminary data.</text>
</comment>
<comment type="subcellular location">
    <subcellularLocation>
        <location evidence="1">Membrane</location>
        <topology evidence="1">Multi-pass membrane protein</topology>
    </subcellularLocation>
</comment>
<gene>
    <name evidence="6" type="ORF">COU06_02340</name>
</gene>
<feature type="transmembrane region" description="Helical" evidence="5">
    <location>
        <begin position="167"/>
        <end position="188"/>
    </location>
</feature>
<organism evidence="6 7">
    <name type="scientific">Candidatus Harrisonbacteria bacterium CG10_big_fil_rev_8_21_14_0_10_38_8</name>
    <dbReference type="NCBI Taxonomy" id="1974582"/>
    <lineage>
        <taxon>Bacteria</taxon>
        <taxon>Candidatus Harrisoniibacteriota</taxon>
    </lineage>
</organism>
<feature type="transmembrane region" description="Helical" evidence="5">
    <location>
        <begin position="227"/>
        <end position="247"/>
    </location>
</feature>
<protein>
    <submittedName>
        <fullName evidence="6">ZIP family metal transporter</fullName>
    </submittedName>
</protein>
<dbReference type="GO" id="GO:0140410">
    <property type="term" value="F:monoatomic cation:bicarbonate symporter activity"/>
    <property type="evidence" value="ECO:0007669"/>
    <property type="project" value="TreeGrafter"/>
</dbReference>
<evidence type="ECO:0000256" key="1">
    <source>
        <dbReference type="ARBA" id="ARBA00004141"/>
    </source>
</evidence>
<name>A0A2M6WJN4_9BACT</name>
<sequence length="248" mass="27357">MNLIYPLLSVLIVSVISLVGVIAIAINVNILKKYLFFFVALATGALLGDSFIHLLPEAFEETDSLTVSLLTILGIIIFFILERFVHWHHHNHDSCDHEDEGSSLGKMILFSDGLHNFLDGVIIAVSYLVSIEVGIATTIAVVLHEIPQEVGDFAVLLHSGYTRKKALFYNFLSALMAFVGVFVVLIFGQSIENLITFVVPVIAGMFIYVATADLVPELQKNKKILPVIIEVLGILIGVLAMYLLLFME</sequence>
<evidence type="ECO:0000256" key="3">
    <source>
        <dbReference type="ARBA" id="ARBA00022989"/>
    </source>
</evidence>
<evidence type="ECO:0000256" key="2">
    <source>
        <dbReference type="ARBA" id="ARBA00022692"/>
    </source>
</evidence>
<accession>A0A2M6WJN4</accession>
<feature type="transmembrane region" description="Helical" evidence="5">
    <location>
        <begin position="194"/>
        <end position="215"/>
    </location>
</feature>
<dbReference type="Pfam" id="PF02535">
    <property type="entry name" value="Zip"/>
    <property type="match status" value="1"/>
</dbReference>
<dbReference type="Proteomes" id="UP000229112">
    <property type="component" value="Unassembled WGS sequence"/>
</dbReference>
<dbReference type="InterPro" id="IPR050799">
    <property type="entry name" value="ZIP_Transporter"/>
</dbReference>
<feature type="transmembrane region" description="Helical" evidence="5">
    <location>
        <begin position="64"/>
        <end position="81"/>
    </location>
</feature>
<keyword evidence="2 5" id="KW-0812">Transmembrane</keyword>
<feature type="transmembrane region" description="Helical" evidence="5">
    <location>
        <begin position="6"/>
        <end position="27"/>
    </location>
</feature>
<dbReference type="PANTHER" id="PTHR12191:SF37">
    <property type="entry name" value="ZINC TRANSPORTER FOI"/>
    <property type="match status" value="1"/>
</dbReference>
<keyword evidence="4 5" id="KW-0472">Membrane</keyword>
<dbReference type="GO" id="GO:0030003">
    <property type="term" value="P:intracellular monoatomic cation homeostasis"/>
    <property type="evidence" value="ECO:0007669"/>
    <property type="project" value="TreeGrafter"/>
</dbReference>
<dbReference type="EMBL" id="PFAY01000021">
    <property type="protein sequence ID" value="PIT92995.1"/>
    <property type="molecule type" value="Genomic_DNA"/>
</dbReference>
<keyword evidence="3 5" id="KW-1133">Transmembrane helix</keyword>
<dbReference type="AlphaFoldDB" id="A0A2M6WJN4"/>
<proteinExistence type="predicted"/>
<evidence type="ECO:0000313" key="7">
    <source>
        <dbReference type="Proteomes" id="UP000229112"/>
    </source>
</evidence>
<evidence type="ECO:0000256" key="4">
    <source>
        <dbReference type="ARBA" id="ARBA00023136"/>
    </source>
</evidence>
<feature type="transmembrane region" description="Helical" evidence="5">
    <location>
        <begin position="34"/>
        <end position="52"/>
    </location>
</feature>
<reference evidence="7" key="1">
    <citation type="submission" date="2017-09" db="EMBL/GenBank/DDBJ databases">
        <title>Depth-based differentiation of microbial function through sediment-hosted aquifers and enrichment of novel symbionts in the deep terrestrial subsurface.</title>
        <authorList>
            <person name="Probst A.J."/>
            <person name="Ladd B."/>
            <person name="Jarett J.K."/>
            <person name="Geller-Mcgrath D.E."/>
            <person name="Sieber C.M.K."/>
            <person name="Emerson J.B."/>
            <person name="Anantharaman K."/>
            <person name="Thomas B.C."/>
            <person name="Malmstrom R."/>
            <person name="Stieglmeier M."/>
            <person name="Klingl A."/>
            <person name="Woyke T."/>
            <person name="Ryan C.M."/>
            <person name="Banfield J.F."/>
        </authorList>
    </citation>
    <scope>NUCLEOTIDE SEQUENCE [LARGE SCALE GENOMIC DNA]</scope>
</reference>
<dbReference type="GO" id="GO:0005886">
    <property type="term" value="C:plasma membrane"/>
    <property type="evidence" value="ECO:0007669"/>
    <property type="project" value="TreeGrafter"/>
</dbReference>